<dbReference type="Pfam" id="PF10017">
    <property type="entry name" value="Methyltransf_33"/>
    <property type="match status" value="1"/>
</dbReference>
<feature type="domain" description="Histidine-specific methyltransferase SAM-dependent" evidence="3">
    <location>
        <begin position="35"/>
        <end position="337"/>
    </location>
</feature>
<dbReference type="GO" id="GO:0008168">
    <property type="term" value="F:methyltransferase activity"/>
    <property type="evidence" value="ECO:0007669"/>
    <property type="project" value="UniProtKB-KW"/>
</dbReference>
<dbReference type="InterPro" id="IPR051128">
    <property type="entry name" value="EgtD_Methyltrsf_superfamily"/>
</dbReference>
<dbReference type="PANTHER" id="PTHR43397">
    <property type="entry name" value="ERGOTHIONEINE BIOSYNTHESIS PROTEIN 1"/>
    <property type="match status" value="1"/>
</dbReference>
<proteinExistence type="predicted"/>
<dbReference type="SUPFAM" id="SSF53335">
    <property type="entry name" value="S-adenosyl-L-methionine-dependent methyltransferases"/>
    <property type="match status" value="1"/>
</dbReference>
<dbReference type="GO" id="GO:0032259">
    <property type="term" value="P:methylation"/>
    <property type="evidence" value="ECO:0007669"/>
    <property type="project" value="UniProtKB-KW"/>
</dbReference>
<dbReference type="InterPro" id="IPR019257">
    <property type="entry name" value="MeTrfase_dom"/>
</dbReference>
<dbReference type="NCBIfam" id="TIGR03438">
    <property type="entry name" value="egtD_ergothio"/>
    <property type="match status" value="1"/>
</dbReference>
<organism evidence="4 5">
    <name type="scientific">Candidatus Nitrosotalea okcheonensis</name>
    <dbReference type="NCBI Taxonomy" id="1903276"/>
    <lineage>
        <taxon>Archaea</taxon>
        <taxon>Nitrososphaerota</taxon>
        <taxon>Nitrososphaeria</taxon>
        <taxon>Nitrosotaleales</taxon>
        <taxon>Nitrosotaleaceae</taxon>
        <taxon>Nitrosotalea</taxon>
    </lineage>
</organism>
<dbReference type="InterPro" id="IPR035094">
    <property type="entry name" value="EgtD"/>
</dbReference>
<keyword evidence="2" id="KW-0808">Transferase</keyword>
<evidence type="ECO:0000256" key="1">
    <source>
        <dbReference type="ARBA" id="ARBA00022603"/>
    </source>
</evidence>
<dbReference type="Proteomes" id="UP000230607">
    <property type="component" value="Chromosome 1"/>
</dbReference>
<evidence type="ECO:0000259" key="3">
    <source>
        <dbReference type="Pfam" id="PF10017"/>
    </source>
</evidence>
<reference evidence="5" key="1">
    <citation type="submission" date="2017-03" db="EMBL/GenBank/DDBJ databases">
        <authorList>
            <person name="Herbold C."/>
        </authorList>
    </citation>
    <scope>NUCLEOTIDE SEQUENCE [LARGE SCALE GENOMIC DNA]</scope>
</reference>
<evidence type="ECO:0000313" key="4">
    <source>
        <dbReference type="EMBL" id="SMH70782.1"/>
    </source>
</evidence>
<evidence type="ECO:0000256" key="2">
    <source>
        <dbReference type="ARBA" id="ARBA00022679"/>
    </source>
</evidence>
<dbReference type="PIRSF" id="PIRSF018005">
    <property type="entry name" value="UCP018005"/>
    <property type="match status" value="1"/>
</dbReference>
<accession>A0A2H1FDD1</accession>
<gene>
    <name evidence="4" type="ORF">NCS_10589</name>
</gene>
<dbReference type="PANTHER" id="PTHR43397:SF1">
    <property type="entry name" value="ERGOTHIONEINE BIOSYNTHESIS PROTEIN 1"/>
    <property type="match status" value="1"/>
</dbReference>
<dbReference type="RefSeq" id="WP_231911844.1">
    <property type="nucleotide sequence ID" value="NZ_LT841358.1"/>
</dbReference>
<keyword evidence="5" id="KW-1185">Reference proteome</keyword>
<dbReference type="InterPro" id="IPR029063">
    <property type="entry name" value="SAM-dependent_MTases_sf"/>
</dbReference>
<dbReference type="Gene3D" id="3.40.50.150">
    <property type="entry name" value="Vaccinia Virus protein VP39"/>
    <property type="match status" value="1"/>
</dbReference>
<protein>
    <recommendedName>
        <fullName evidence="3">Histidine-specific methyltransferase SAM-dependent domain-containing protein</fullName>
    </recommendedName>
</protein>
<sequence length="341" mass="39777">MIRKQQMEIDNYEKVAVTPRFCYFKPKVMTNSTMAQEIAFSLSQKKKFISSKFFYDDVGSETFEKICDLPEYYLTRTEFEILDEIKSDLSEYLADNFALVELGSGSSVKTRKLLEILTCKQKDVEYYPVDISDILKDSSINLHDEYENLKITGIIDNYETGLEFIRTLDHTKKLVAFLGSSMGNFSPKEGMEFLEKIHESMSVGDMLLLGLDLVKDVKILESAYNDSSGITADFNCNLLLRLNKEFGANFDLTKFKHVAVFNKKHRRIEMYLKSLTKQHVFMPVIDLFLKFKKDELIHTEYSHKYTTSQIKKMTKRTGFRLVHMWNDKKNYFTMALFAVEK</sequence>
<keyword evidence="1" id="KW-0489">Methyltransferase</keyword>
<evidence type="ECO:0000313" key="5">
    <source>
        <dbReference type="Proteomes" id="UP000230607"/>
    </source>
</evidence>
<name>A0A2H1FDD1_9ARCH</name>
<dbReference type="AlphaFoldDB" id="A0A2H1FDD1"/>
<dbReference type="EMBL" id="LT841358">
    <property type="protein sequence ID" value="SMH70782.1"/>
    <property type="molecule type" value="Genomic_DNA"/>
</dbReference>
<dbReference type="InterPro" id="IPR017804">
    <property type="entry name" value="MeTrfase_EgtD-like"/>
</dbReference>